<sequence length="135" mass="15610">MRLIRMKRKRFIAITAAALFVIMLFVNYLGNAEAVVNTSQVVESYGGDHGTYKAAVTFDMIRMKKASRVQVMVIYPNDTVEYHDVSSTDGHYRLNITKNVEEFTMNNSKTKSPEFMITWISGHKKRIKYVYSDIR</sequence>
<dbReference type="EMBL" id="CP159992">
    <property type="protein sequence ID" value="XCP97028.1"/>
    <property type="molecule type" value="Genomic_DNA"/>
</dbReference>
<dbReference type="RefSeq" id="WP_342551338.1">
    <property type="nucleotide sequence ID" value="NZ_CP159992.1"/>
</dbReference>
<accession>A0AAU8NJV5</accession>
<gene>
    <name evidence="1" type="ORF">ABXS70_10125</name>
</gene>
<evidence type="ECO:0000313" key="1">
    <source>
        <dbReference type="EMBL" id="XCP97028.1"/>
    </source>
</evidence>
<reference evidence="1" key="1">
    <citation type="submission" date="2024-05" db="EMBL/GenBank/DDBJ databases">
        <title>Draft genome assemblies of 36 bacteria isolated from hibernating arctic ground squirrels.</title>
        <authorList>
            <person name="McKee H."/>
            <person name="Mullen L."/>
            <person name="Drown D.M."/>
            <person name="Duddleston K.N."/>
        </authorList>
    </citation>
    <scope>NUCLEOTIDE SEQUENCE</scope>
    <source>
        <strain evidence="1">AN1007</strain>
    </source>
</reference>
<proteinExistence type="predicted"/>
<name>A0AAU8NJV5_9BACL</name>
<organism evidence="1">
    <name type="scientific">Paenibacillus sp. AN1007</name>
    <dbReference type="NCBI Taxonomy" id="3151385"/>
    <lineage>
        <taxon>Bacteria</taxon>
        <taxon>Bacillati</taxon>
        <taxon>Bacillota</taxon>
        <taxon>Bacilli</taxon>
        <taxon>Bacillales</taxon>
        <taxon>Paenibacillaceae</taxon>
        <taxon>Paenibacillus</taxon>
    </lineage>
</organism>
<protein>
    <submittedName>
        <fullName evidence="1">Uncharacterized protein</fullName>
    </submittedName>
</protein>
<dbReference type="AlphaFoldDB" id="A0AAU8NJV5"/>